<dbReference type="AlphaFoldDB" id="A0A1Q8QWR9"/>
<evidence type="ECO:0000256" key="5">
    <source>
        <dbReference type="ARBA" id="ARBA00022989"/>
    </source>
</evidence>
<evidence type="ECO:0000313" key="11">
    <source>
        <dbReference type="EMBL" id="OLN31735.1"/>
    </source>
</evidence>
<feature type="domain" description="Protein translocase subunit SecDF P1" evidence="9">
    <location>
        <begin position="62"/>
        <end position="121"/>
    </location>
</feature>
<dbReference type="InterPro" id="IPR048631">
    <property type="entry name" value="SecD_1st"/>
</dbReference>
<keyword evidence="2" id="KW-1003">Cell membrane</keyword>
<feature type="domain" description="SecDF P1 head subdomain" evidence="10">
    <location>
        <begin position="124"/>
        <end position="218"/>
    </location>
</feature>
<dbReference type="InterPro" id="IPR022813">
    <property type="entry name" value="SecD/SecF_arch_bac"/>
</dbReference>
<keyword evidence="6" id="KW-0811">Translocation</keyword>
<name>A0A1Q8QWR9_9FIRM</name>
<feature type="transmembrane region" description="Helical" evidence="8">
    <location>
        <begin position="12"/>
        <end position="34"/>
    </location>
</feature>
<evidence type="ECO:0000256" key="1">
    <source>
        <dbReference type="ARBA" id="ARBA00022448"/>
    </source>
</evidence>
<dbReference type="Proteomes" id="UP000186102">
    <property type="component" value="Unassembled WGS sequence"/>
</dbReference>
<keyword evidence="4" id="KW-0653">Protein transport</keyword>
<keyword evidence="1" id="KW-0813">Transport</keyword>
<evidence type="ECO:0000256" key="7">
    <source>
        <dbReference type="ARBA" id="ARBA00023136"/>
    </source>
</evidence>
<evidence type="ECO:0000259" key="10">
    <source>
        <dbReference type="Pfam" id="PF22599"/>
    </source>
</evidence>
<dbReference type="EMBL" id="MLBF01000015">
    <property type="protein sequence ID" value="OLN31735.1"/>
    <property type="molecule type" value="Genomic_DNA"/>
</dbReference>
<gene>
    <name evidence="11" type="ORF">DSOL_2423</name>
</gene>
<dbReference type="Pfam" id="PF22599">
    <property type="entry name" value="SecDF_P1_head"/>
    <property type="match status" value="1"/>
</dbReference>
<dbReference type="PANTHER" id="PTHR30081:SF1">
    <property type="entry name" value="PROTEIN TRANSLOCASE SUBUNIT SECD"/>
    <property type="match status" value="1"/>
</dbReference>
<dbReference type="InterPro" id="IPR054384">
    <property type="entry name" value="SecDF_P1_head"/>
</dbReference>
<proteinExistence type="predicted"/>
<dbReference type="Gene3D" id="3.30.1360.200">
    <property type="match status" value="1"/>
</dbReference>
<dbReference type="Gene3D" id="3.30.70.3400">
    <property type="match status" value="1"/>
</dbReference>
<keyword evidence="3 8" id="KW-0812">Transmembrane</keyword>
<evidence type="ECO:0000256" key="8">
    <source>
        <dbReference type="SAM" id="Phobius"/>
    </source>
</evidence>
<dbReference type="GO" id="GO:0005886">
    <property type="term" value="C:plasma membrane"/>
    <property type="evidence" value="ECO:0007669"/>
    <property type="project" value="TreeGrafter"/>
</dbReference>
<keyword evidence="7 8" id="KW-0472">Membrane</keyword>
<dbReference type="PANTHER" id="PTHR30081">
    <property type="entry name" value="PROTEIN-EXPORT MEMBRANE PROTEIN SEC"/>
    <property type="match status" value="1"/>
</dbReference>
<comment type="caution">
    <text evidence="11">The sequence shown here is derived from an EMBL/GenBank/DDBJ whole genome shotgun (WGS) entry which is preliminary data.</text>
</comment>
<dbReference type="STRING" id="1888891.DSOL_2423"/>
<evidence type="ECO:0000259" key="9">
    <source>
        <dbReference type="Pfam" id="PF21760"/>
    </source>
</evidence>
<keyword evidence="12" id="KW-1185">Reference proteome</keyword>
<dbReference type="GO" id="GO:0015031">
    <property type="term" value="P:protein transport"/>
    <property type="evidence" value="ECO:0007669"/>
    <property type="project" value="UniProtKB-KW"/>
</dbReference>
<protein>
    <submittedName>
        <fullName evidence="11">Protein-export membrane protein SecD</fullName>
    </submittedName>
</protein>
<evidence type="ECO:0000313" key="12">
    <source>
        <dbReference type="Proteomes" id="UP000186102"/>
    </source>
</evidence>
<evidence type="ECO:0000256" key="3">
    <source>
        <dbReference type="ARBA" id="ARBA00022692"/>
    </source>
</evidence>
<evidence type="ECO:0000256" key="6">
    <source>
        <dbReference type="ARBA" id="ARBA00023010"/>
    </source>
</evidence>
<sequence>MGLPSQNPGKGMKFKIIIGTLIAVILVAGGFWGWRIVAQKGVHLVFQAEPDKEGKTITNNDMDKANTTIAKRLNGLGVSEPVIKTDYDKKQIVVDIAGIKELDNAVEVIRTTAKLTFRDPQGYVVLGGDQISDAKASIGQSGQFVVSLTFTSDGAKKFGDLTSKYIGQRIGIYLDDKLRTNPTVNTPILNGQAEITGYETMEAATDDAVLMRSGSLPVSLTIIEKR</sequence>
<keyword evidence="5 8" id="KW-1133">Transmembrane helix</keyword>
<accession>A0A1Q8QWR9</accession>
<evidence type="ECO:0000256" key="4">
    <source>
        <dbReference type="ARBA" id="ARBA00022927"/>
    </source>
</evidence>
<organism evidence="11 12">
    <name type="scientific">Desulfosporosinus metallidurans</name>
    <dbReference type="NCBI Taxonomy" id="1888891"/>
    <lineage>
        <taxon>Bacteria</taxon>
        <taxon>Bacillati</taxon>
        <taxon>Bacillota</taxon>
        <taxon>Clostridia</taxon>
        <taxon>Eubacteriales</taxon>
        <taxon>Desulfitobacteriaceae</taxon>
        <taxon>Desulfosporosinus</taxon>
    </lineage>
</organism>
<dbReference type="Pfam" id="PF21760">
    <property type="entry name" value="SecD_1st"/>
    <property type="match status" value="1"/>
</dbReference>
<evidence type="ECO:0000256" key="2">
    <source>
        <dbReference type="ARBA" id="ARBA00022475"/>
    </source>
</evidence>
<reference evidence="11 12" key="1">
    <citation type="submission" date="2016-09" db="EMBL/GenBank/DDBJ databases">
        <title>Complete genome of Desulfosporosinus sp. OL.</title>
        <authorList>
            <person name="Mardanov A."/>
            <person name="Beletsky A."/>
            <person name="Panova A."/>
            <person name="Karnachuk O."/>
            <person name="Ravin N."/>
        </authorList>
    </citation>
    <scope>NUCLEOTIDE SEQUENCE [LARGE SCALE GENOMIC DNA]</scope>
    <source>
        <strain evidence="11 12">OL</strain>
    </source>
</reference>